<evidence type="ECO:0000259" key="1">
    <source>
        <dbReference type="Pfam" id="PF07995"/>
    </source>
</evidence>
<dbReference type="EMBL" id="VWSF01000029">
    <property type="protein sequence ID" value="KAA5539989.1"/>
    <property type="molecule type" value="Genomic_DNA"/>
</dbReference>
<gene>
    <name evidence="2" type="ORF">F0145_23670</name>
</gene>
<dbReference type="Pfam" id="PF07995">
    <property type="entry name" value="GSDH"/>
    <property type="match status" value="1"/>
</dbReference>
<proteinExistence type="predicted"/>
<feature type="non-terminal residue" evidence="2">
    <location>
        <position position="341"/>
    </location>
</feature>
<dbReference type="Proteomes" id="UP000323426">
    <property type="component" value="Unassembled WGS sequence"/>
</dbReference>
<sequence length="341" mass="37955">MFKIYNPDMLKVCFPFNYSYLYSKNLNNLNFYHFLKILSNKTWIAKSTPLPKGVIMLLMLFALASSQQLLAQTLPPGFTNTEVSGQWNEAVGLTFNKTGNQMFVWERTGRVYVVENNQRQVLLDIREEVAGYWDMGLLGFALHPNFDTNGYFYLLYNVDRHHLLHHGSSTYNPSTNEYYNASIGRLTRYTATKTSTGYTVNLASRKVLIGATKTTGIPTTHISHGVGSLVFGTDGTLLVSTGDGAGANPDAIDTGSASETYYQQALNDGIIREQENVGAFRSQILDSYNGKILRIDPETGNGIASNPFYETTNPGSIRSKVWALGLRNPFRMSLKPNSGSF</sequence>
<organism evidence="2 3">
    <name type="scientific">Adhaeribacter rhizoryzae</name>
    <dbReference type="NCBI Taxonomy" id="2607907"/>
    <lineage>
        <taxon>Bacteria</taxon>
        <taxon>Pseudomonadati</taxon>
        <taxon>Bacteroidota</taxon>
        <taxon>Cytophagia</taxon>
        <taxon>Cytophagales</taxon>
        <taxon>Hymenobacteraceae</taxon>
        <taxon>Adhaeribacter</taxon>
    </lineage>
</organism>
<dbReference type="InterPro" id="IPR011041">
    <property type="entry name" value="Quinoprot_gluc/sorb_DH_b-prop"/>
</dbReference>
<evidence type="ECO:0000313" key="3">
    <source>
        <dbReference type="Proteomes" id="UP000323426"/>
    </source>
</evidence>
<evidence type="ECO:0000313" key="2">
    <source>
        <dbReference type="EMBL" id="KAA5539989.1"/>
    </source>
</evidence>
<feature type="domain" description="Glucose/Sorbosone dehydrogenase" evidence="1">
    <location>
        <begin position="91"/>
        <end position="340"/>
    </location>
</feature>
<accession>A0A5M6D2U0</accession>
<dbReference type="AlphaFoldDB" id="A0A5M6D2U0"/>
<name>A0A5M6D2U0_9BACT</name>
<reference evidence="2 3" key="1">
    <citation type="submission" date="2019-09" db="EMBL/GenBank/DDBJ databases">
        <title>Genome sequence and assembly of Adhaeribacter sp.</title>
        <authorList>
            <person name="Chhetri G."/>
        </authorList>
    </citation>
    <scope>NUCLEOTIDE SEQUENCE [LARGE SCALE GENOMIC DNA]</scope>
    <source>
        <strain evidence="2 3">DK36</strain>
    </source>
</reference>
<dbReference type="PANTHER" id="PTHR19328:SF13">
    <property type="entry name" value="HIPL1 PROTEIN"/>
    <property type="match status" value="1"/>
</dbReference>
<dbReference type="InterPro" id="IPR012938">
    <property type="entry name" value="Glc/Sorbosone_DH"/>
</dbReference>
<comment type="caution">
    <text evidence="2">The sequence shown here is derived from an EMBL/GenBank/DDBJ whole genome shotgun (WGS) entry which is preliminary data.</text>
</comment>
<dbReference type="SUPFAM" id="SSF50952">
    <property type="entry name" value="Soluble quinoprotein glucose dehydrogenase"/>
    <property type="match status" value="1"/>
</dbReference>
<protein>
    <submittedName>
        <fullName evidence="2">PQQ-dependent sugar dehydrogenase</fullName>
    </submittedName>
</protein>
<keyword evidence="3" id="KW-1185">Reference proteome</keyword>
<dbReference type="PANTHER" id="PTHR19328">
    <property type="entry name" value="HEDGEHOG-INTERACTING PROTEIN"/>
    <property type="match status" value="1"/>
</dbReference>
<dbReference type="Gene3D" id="2.120.10.30">
    <property type="entry name" value="TolB, C-terminal domain"/>
    <property type="match status" value="1"/>
</dbReference>
<dbReference type="InterPro" id="IPR011042">
    <property type="entry name" value="6-blade_b-propeller_TolB-like"/>
</dbReference>